<dbReference type="GO" id="GO:0005886">
    <property type="term" value="C:plasma membrane"/>
    <property type="evidence" value="ECO:0007669"/>
    <property type="project" value="UniProtKB-SubCell"/>
</dbReference>
<evidence type="ECO:0000256" key="4">
    <source>
        <dbReference type="ARBA" id="ARBA00022989"/>
    </source>
</evidence>
<dbReference type="InterPro" id="IPR025405">
    <property type="entry name" value="DUF4131"/>
</dbReference>
<keyword evidence="4 7" id="KW-1133">Transmembrane helix</keyword>
<dbReference type="EMBL" id="CP046052">
    <property type="protein sequence ID" value="QGM47952.1"/>
    <property type="molecule type" value="Genomic_DNA"/>
</dbReference>
<sequence length="753" mass="79450">MAKIGHGALGRVGQGRGPVFGALALRLRAALSAAYEKESALRRPFLWTPVAAGAGALLYFAAEHEPSLPVALALFALLAFGAWRTRANPRFHLPLLLLACVCGGFFSAVWRAARVDAPIVPRTGVGQLTGYVEELDLRRGGARFVLRVASAEGLPGDAAPTRVRLTTRGEPDFKAGDFIALKARLLPPAHASLPGSYDFARDAYFMGIGAVGSALGRIETMPPPDPAPVSLRFGAAIDRARNALALRVYNALEGDVGAIAAAMVTGKRDFLSENAKELIRRAGIFHIVTISGVQMSLVAGIFFVGLRRILSLSQTLALHYPIKKWAAALAIVGAAVYDIFTGSRVGTERALVMTLAMLLAVLLDRAAFSMRNLAWAAFFVVMFEPEALLGASFQLSFAAVAALIAVYEAKADVRNLDRERAGDVSVLSPRPAQEYWLARLKRGLLLGPGAALFATFCATSATASFMANDFHEISPYVLVGNPLTLAIIEFFAVPAALLGAALYPLGLDGLVWSYLGLGIDLVVAIAKLIGSAPGASLPVKSFAPWAIFLLALAMLFMVLWRSWTLRAFALPLALLGLLGASSGPGFDLAVAPSGESAAVRLPEGGLALLGSKPGAFAAEQWLRADADSRAPGDARGGVSCDSYGCVARAIDGRFVVLVEKRAALIEDCAKAAIVVTPLYAPSGCDAPVVIDRRKLEETGAVALRLKPSGVEWSTGRSRGEDRPWSKPPPGHKIFTPPPEPNAGGDGEAADFEE</sequence>
<dbReference type="Proteomes" id="UP000309061">
    <property type="component" value="Chromosome"/>
</dbReference>
<evidence type="ECO:0000256" key="3">
    <source>
        <dbReference type="ARBA" id="ARBA00022692"/>
    </source>
</evidence>
<reference evidence="10 11" key="1">
    <citation type="submission" date="2019-11" db="EMBL/GenBank/DDBJ databases">
        <title>The genome sequence of Methylocystis heyeri.</title>
        <authorList>
            <person name="Oshkin I.Y."/>
            <person name="Miroshnikov K."/>
            <person name="Dedysh S.N."/>
        </authorList>
    </citation>
    <scope>NUCLEOTIDE SEQUENCE [LARGE SCALE GENOMIC DNA]</scope>
    <source>
        <strain evidence="10 11">H2</strain>
    </source>
</reference>
<keyword evidence="3 7" id="KW-0812">Transmembrane</keyword>
<evidence type="ECO:0000256" key="7">
    <source>
        <dbReference type="SAM" id="Phobius"/>
    </source>
</evidence>
<feature type="transmembrane region" description="Helical" evidence="7">
    <location>
        <begin position="443"/>
        <end position="463"/>
    </location>
</feature>
<name>A0A6B8KJS1_9HYPH</name>
<feature type="transmembrane region" description="Helical" evidence="7">
    <location>
        <begin position="325"/>
        <end position="343"/>
    </location>
</feature>
<dbReference type="AlphaFoldDB" id="A0A6B8KJS1"/>
<feature type="transmembrane region" description="Helical" evidence="7">
    <location>
        <begin position="483"/>
        <end position="503"/>
    </location>
</feature>
<evidence type="ECO:0000256" key="2">
    <source>
        <dbReference type="ARBA" id="ARBA00022475"/>
    </source>
</evidence>
<feature type="transmembrane region" description="Helical" evidence="7">
    <location>
        <begin position="510"/>
        <end position="530"/>
    </location>
</feature>
<protein>
    <submittedName>
        <fullName evidence="10">DUF4131 domain-containing protein</fullName>
    </submittedName>
</protein>
<organism evidence="10 11">
    <name type="scientific">Methylocystis heyeri</name>
    <dbReference type="NCBI Taxonomy" id="391905"/>
    <lineage>
        <taxon>Bacteria</taxon>
        <taxon>Pseudomonadati</taxon>
        <taxon>Pseudomonadota</taxon>
        <taxon>Alphaproteobacteria</taxon>
        <taxon>Hyphomicrobiales</taxon>
        <taxon>Methylocystaceae</taxon>
        <taxon>Methylocystis</taxon>
    </lineage>
</organism>
<feature type="transmembrane region" description="Helical" evidence="7">
    <location>
        <begin position="567"/>
        <end position="586"/>
    </location>
</feature>
<keyword evidence="2" id="KW-1003">Cell membrane</keyword>
<dbReference type="InterPro" id="IPR004477">
    <property type="entry name" value="ComEC_N"/>
</dbReference>
<feature type="transmembrane region" description="Helical" evidence="7">
    <location>
        <begin position="91"/>
        <end position="113"/>
    </location>
</feature>
<keyword evidence="5 7" id="KW-0472">Membrane</keyword>
<feature type="transmembrane region" description="Helical" evidence="7">
    <location>
        <begin position="350"/>
        <end position="368"/>
    </location>
</feature>
<feature type="transmembrane region" description="Helical" evidence="7">
    <location>
        <begin position="284"/>
        <end position="305"/>
    </location>
</feature>
<dbReference type="Pfam" id="PF13567">
    <property type="entry name" value="DUF4131"/>
    <property type="match status" value="1"/>
</dbReference>
<dbReference type="NCBIfam" id="TIGR00360">
    <property type="entry name" value="ComEC_N-term"/>
    <property type="match status" value="1"/>
</dbReference>
<proteinExistence type="predicted"/>
<feature type="domain" description="DUF4131" evidence="9">
    <location>
        <begin position="70"/>
        <end position="216"/>
    </location>
</feature>
<keyword evidence="11" id="KW-1185">Reference proteome</keyword>
<evidence type="ECO:0000259" key="8">
    <source>
        <dbReference type="Pfam" id="PF03772"/>
    </source>
</evidence>
<feature type="transmembrane region" description="Helical" evidence="7">
    <location>
        <begin position="388"/>
        <end position="407"/>
    </location>
</feature>
<dbReference type="InterPro" id="IPR052159">
    <property type="entry name" value="Competence_DNA_uptake"/>
</dbReference>
<evidence type="ECO:0000256" key="6">
    <source>
        <dbReference type="SAM" id="MobiDB-lite"/>
    </source>
</evidence>
<evidence type="ECO:0000256" key="1">
    <source>
        <dbReference type="ARBA" id="ARBA00004651"/>
    </source>
</evidence>
<feature type="domain" description="ComEC/Rec2-related protein" evidence="8">
    <location>
        <begin position="263"/>
        <end position="563"/>
    </location>
</feature>
<evidence type="ECO:0000313" key="10">
    <source>
        <dbReference type="EMBL" id="QGM47952.1"/>
    </source>
</evidence>
<dbReference type="OrthoDB" id="9790149at2"/>
<feature type="transmembrane region" description="Helical" evidence="7">
    <location>
        <begin position="542"/>
        <end position="560"/>
    </location>
</feature>
<dbReference type="KEGG" id="mhey:H2LOC_004795"/>
<gene>
    <name evidence="10" type="ORF">H2LOC_004795</name>
</gene>
<comment type="subcellular location">
    <subcellularLocation>
        <location evidence="1">Cell membrane</location>
        <topology evidence="1">Multi-pass membrane protein</topology>
    </subcellularLocation>
</comment>
<feature type="transmembrane region" description="Helical" evidence="7">
    <location>
        <begin position="44"/>
        <end position="61"/>
    </location>
</feature>
<dbReference type="PANTHER" id="PTHR30619:SF1">
    <property type="entry name" value="RECOMBINATION PROTEIN 2"/>
    <property type="match status" value="1"/>
</dbReference>
<accession>A0A6B8KJS1</accession>
<evidence type="ECO:0000313" key="11">
    <source>
        <dbReference type="Proteomes" id="UP000309061"/>
    </source>
</evidence>
<evidence type="ECO:0000259" key="9">
    <source>
        <dbReference type="Pfam" id="PF13567"/>
    </source>
</evidence>
<feature type="region of interest" description="Disordered" evidence="6">
    <location>
        <begin position="711"/>
        <end position="753"/>
    </location>
</feature>
<dbReference type="PANTHER" id="PTHR30619">
    <property type="entry name" value="DNA INTERNALIZATION/COMPETENCE PROTEIN COMEC/REC2"/>
    <property type="match status" value="1"/>
</dbReference>
<dbReference type="Pfam" id="PF03772">
    <property type="entry name" value="Competence"/>
    <property type="match status" value="1"/>
</dbReference>
<evidence type="ECO:0000256" key="5">
    <source>
        <dbReference type="ARBA" id="ARBA00023136"/>
    </source>
</evidence>
<feature type="transmembrane region" description="Helical" evidence="7">
    <location>
        <begin position="68"/>
        <end position="85"/>
    </location>
</feature>
<feature type="compositionally biased region" description="Pro residues" evidence="6">
    <location>
        <begin position="725"/>
        <end position="740"/>
    </location>
</feature>